<accession>A0A9X1VZ62</accession>
<name>A0A9X1VZ62_9BURK</name>
<sequence>MHEKYMRIWILGLIVALLYGCGTNRLYEHAEGGVSKMQAWATTDPVVLQKRWGPYAAAVEKNWIGYSNDGLERRRYEWVLPGVIMKATGDTMGETLMSRRGIFLIDQRLQYDPESGRIQVIEANSQQLASSPGDLLLDLAMQPNGSLLDERRGRERSLNQDGYLVVDATVFRSVSNEDYERASVIARTELKASERDKSAAFWNNFALGVSAVAQGVSQAYAEQQASRPTGPNAAQRELAAIKERERLASERRSQGGQQVSQIQQPSRGQQLVPSAAPSLQVAAAGSLAERQERKTALAPVASESAASNRDGATRQAALTFLYQVPMEYRKGDTNNSNCWVLVAVPGPAGFLESNDRTQVRSIVDSYKPRALQQCSTLDRRVQGDAQANYVDDMPSKLGQARSWYERQAGQNAQYRFEIR</sequence>
<comment type="caution">
    <text evidence="2">The sequence shown here is derived from an EMBL/GenBank/DDBJ whole genome shotgun (WGS) entry which is preliminary data.</text>
</comment>
<proteinExistence type="predicted"/>
<dbReference type="AlphaFoldDB" id="A0A9X1VZ62"/>
<dbReference type="PROSITE" id="PS51257">
    <property type="entry name" value="PROKAR_LIPOPROTEIN"/>
    <property type="match status" value="1"/>
</dbReference>
<evidence type="ECO:0000313" key="2">
    <source>
        <dbReference type="EMBL" id="MCJ0763193.1"/>
    </source>
</evidence>
<protein>
    <recommendedName>
        <fullName evidence="4">Lipoprotein</fullName>
    </recommendedName>
</protein>
<dbReference type="Proteomes" id="UP001139447">
    <property type="component" value="Unassembled WGS sequence"/>
</dbReference>
<gene>
    <name evidence="2" type="ORF">MMF98_08225</name>
</gene>
<feature type="compositionally biased region" description="Low complexity" evidence="1">
    <location>
        <begin position="254"/>
        <end position="270"/>
    </location>
</feature>
<feature type="region of interest" description="Disordered" evidence="1">
    <location>
        <begin position="247"/>
        <end position="275"/>
    </location>
</feature>
<keyword evidence="3" id="KW-1185">Reference proteome</keyword>
<evidence type="ECO:0000256" key="1">
    <source>
        <dbReference type="SAM" id="MobiDB-lite"/>
    </source>
</evidence>
<dbReference type="EMBL" id="JALGBI010000001">
    <property type="protein sequence ID" value="MCJ0763193.1"/>
    <property type="molecule type" value="Genomic_DNA"/>
</dbReference>
<reference evidence="2" key="1">
    <citation type="submission" date="2022-03" db="EMBL/GenBank/DDBJ databases">
        <authorList>
            <person name="Woo C.Y."/>
        </authorList>
    </citation>
    <scope>NUCLEOTIDE SEQUENCE</scope>
    <source>
        <strain evidence="2">CYS-02</strain>
    </source>
</reference>
<dbReference type="RefSeq" id="WP_243305791.1">
    <property type="nucleotide sequence ID" value="NZ_JALGBI010000001.1"/>
</dbReference>
<evidence type="ECO:0000313" key="3">
    <source>
        <dbReference type="Proteomes" id="UP001139447"/>
    </source>
</evidence>
<organism evidence="2 3">
    <name type="scientific">Variovorax terrae</name>
    <dbReference type="NCBI Taxonomy" id="2923278"/>
    <lineage>
        <taxon>Bacteria</taxon>
        <taxon>Pseudomonadati</taxon>
        <taxon>Pseudomonadota</taxon>
        <taxon>Betaproteobacteria</taxon>
        <taxon>Burkholderiales</taxon>
        <taxon>Comamonadaceae</taxon>
        <taxon>Variovorax</taxon>
    </lineage>
</organism>
<evidence type="ECO:0008006" key="4">
    <source>
        <dbReference type="Google" id="ProtNLM"/>
    </source>
</evidence>